<dbReference type="Pfam" id="PF00152">
    <property type="entry name" value="tRNA-synt_2"/>
    <property type="match status" value="1"/>
</dbReference>
<evidence type="ECO:0000256" key="1">
    <source>
        <dbReference type="ARBA" id="ARBA00008226"/>
    </source>
</evidence>
<evidence type="ECO:0000259" key="8">
    <source>
        <dbReference type="PROSITE" id="PS50862"/>
    </source>
</evidence>
<comment type="caution">
    <text evidence="9">The sequence shown here is derived from an EMBL/GenBank/DDBJ whole genome shotgun (WGS) entry which is preliminary data.</text>
</comment>
<dbReference type="AlphaFoldDB" id="A0A5R8QBH8"/>
<dbReference type="GO" id="GO:0016740">
    <property type="term" value="F:transferase activity"/>
    <property type="evidence" value="ECO:0007669"/>
    <property type="project" value="UniProtKB-ARBA"/>
</dbReference>
<dbReference type="NCBIfam" id="TIGR00457">
    <property type="entry name" value="asnS"/>
    <property type="match status" value="1"/>
</dbReference>
<dbReference type="NCBIfam" id="NF003037">
    <property type="entry name" value="PRK03932.1"/>
    <property type="match status" value="1"/>
</dbReference>
<dbReference type="Gene3D" id="2.40.50.140">
    <property type="entry name" value="Nucleic acid-binding proteins"/>
    <property type="match status" value="1"/>
</dbReference>
<dbReference type="GO" id="GO:0003676">
    <property type="term" value="F:nucleic acid binding"/>
    <property type="evidence" value="ECO:0007669"/>
    <property type="project" value="InterPro"/>
</dbReference>
<name>A0A5R8QBH8_9FIRM</name>
<keyword evidence="2 7" id="KW-0436">Ligase</keyword>
<dbReference type="Proteomes" id="UP000306912">
    <property type="component" value="Unassembled WGS sequence"/>
</dbReference>
<dbReference type="InterPro" id="IPR006195">
    <property type="entry name" value="aa-tRNA-synth_II"/>
</dbReference>
<dbReference type="InterPro" id="IPR004365">
    <property type="entry name" value="NA-bd_OB_tRNA"/>
</dbReference>
<evidence type="ECO:0000256" key="4">
    <source>
        <dbReference type="ARBA" id="ARBA00022840"/>
    </source>
</evidence>
<keyword evidence="7" id="KW-0963">Cytoplasm</keyword>
<gene>
    <name evidence="7 9" type="primary">asnS</name>
    <name evidence="9" type="ORF">FEZ08_07985</name>
</gene>
<protein>
    <recommendedName>
        <fullName evidence="7">Asparagine--tRNA ligase</fullName>
        <ecNumber evidence="7">6.1.1.22</ecNumber>
    </recommendedName>
    <alternativeName>
        <fullName evidence="7">Asparaginyl-tRNA synthetase</fullName>
        <shortName evidence="7">AsnRS</shortName>
    </alternativeName>
</protein>
<sequence length="463" mass="53183">MKTVDMRTIFKTPDTFIDQQVKLEGWIRTNRDQKQFGFIQFHDGTFFESLQVVYSDSLVNFDEVKKLNVSTSIMVIGKIVATPNAKQAFELQAETITVLGESTPEYPLQPKRHSVEFLRTIAHLRPRTNLFQAVFRIRSIAAHAIHTFFQDQDFVYVHSPLITTSDGEGAGEMFKVTTFDFDNIPRDEAGNVDMSQDFFGAKTGLTVTGQLEGEAFATAFKNVYTFGPTFRAENSNTTRHAAEFWMIEPEMAFADLEVNMDVAESMTKYVVQKILERAPEEVAFLNQFVDKTLLERLEALVSSDFKRITYNEAVEILTQVNDRFAFPITWGEELATEHERYLTDEVFHSPVFVRDYPKDVKAFYMRQNEDGKTVAAMDMLVPGIGELIGGSQREERLDLLEKRMQEMNIPEEELWWYVDLRRYGTVVHSGYGIGFERLIMYVTGVENIRDVLPFPRTPGNAEF</sequence>
<dbReference type="PANTHER" id="PTHR22594">
    <property type="entry name" value="ASPARTYL/LYSYL-TRNA SYNTHETASE"/>
    <property type="match status" value="1"/>
</dbReference>
<dbReference type="InterPro" id="IPR012340">
    <property type="entry name" value="NA-bd_OB-fold"/>
</dbReference>
<comment type="subcellular location">
    <subcellularLocation>
        <location evidence="7">Cytoplasm</location>
    </subcellularLocation>
</comment>
<dbReference type="GO" id="GO:0005737">
    <property type="term" value="C:cytoplasm"/>
    <property type="evidence" value="ECO:0007669"/>
    <property type="project" value="UniProtKB-SubCell"/>
</dbReference>
<feature type="domain" description="Aminoacyl-transfer RNA synthetases class-II family profile" evidence="8">
    <location>
        <begin position="135"/>
        <end position="453"/>
    </location>
</feature>
<dbReference type="EMBL" id="VBWP01000006">
    <property type="protein sequence ID" value="TLG72975.1"/>
    <property type="molecule type" value="Genomic_DNA"/>
</dbReference>
<comment type="similarity">
    <text evidence="1 7">Belongs to the class-II aminoacyl-tRNA synthetase family.</text>
</comment>
<dbReference type="SUPFAM" id="SSF50249">
    <property type="entry name" value="Nucleic acid-binding proteins"/>
    <property type="match status" value="1"/>
</dbReference>
<keyword evidence="5 7" id="KW-0648">Protein biosynthesis</keyword>
<keyword evidence="6 7" id="KW-0030">Aminoacyl-tRNA synthetase</keyword>
<dbReference type="InterPro" id="IPR004522">
    <property type="entry name" value="Asn-tRNA-ligase"/>
</dbReference>
<dbReference type="InterPro" id="IPR004364">
    <property type="entry name" value="Aa-tRNA-synt_II"/>
</dbReference>
<dbReference type="SUPFAM" id="SSF55681">
    <property type="entry name" value="Class II aaRS and biotin synthetases"/>
    <property type="match status" value="1"/>
</dbReference>
<dbReference type="OrthoDB" id="9762036at2"/>
<organism evidence="9 10">
    <name type="scientific">Culicoidibacter larvae</name>
    <dbReference type="NCBI Taxonomy" id="2579976"/>
    <lineage>
        <taxon>Bacteria</taxon>
        <taxon>Bacillati</taxon>
        <taxon>Bacillota</taxon>
        <taxon>Culicoidibacteria</taxon>
        <taxon>Culicoidibacterales</taxon>
        <taxon>Culicoidibacteraceae</taxon>
        <taxon>Culicoidibacter</taxon>
    </lineage>
</organism>
<dbReference type="HAMAP" id="MF_00534">
    <property type="entry name" value="Asn_tRNA_synth"/>
    <property type="match status" value="1"/>
</dbReference>
<dbReference type="GO" id="GO:0140096">
    <property type="term" value="F:catalytic activity, acting on a protein"/>
    <property type="evidence" value="ECO:0007669"/>
    <property type="project" value="UniProtKB-ARBA"/>
</dbReference>
<dbReference type="FunCoup" id="A0A5R8QBH8">
    <property type="interactions" value="320"/>
</dbReference>
<proteinExistence type="inferred from homology"/>
<accession>A0A5R8QBH8</accession>
<dbReference type="PANTHER" id="PTHR22594:SF34">
    <property type="entry name" value="ASPARAGINE--TRNA LIGASE, MITOCHONDRIAL-RELATED"/>
    <property type="match status" value="1"/>
</dbReference>
<dbReference type="InterPro" id="IPR002312">
    <property type="entry name" value="Asp/Asn-tRNA-synth_IIb"/>
</dbReference>
<dbReference type="CDD" id="cd04318">
    <property type="entry name" value="EcAsnRS_like_N"/>
    <property type="match status" value="1"/>
</dbReference>
<dbReference type="RefSeq" id="WP_138191201.1">
    <property type="nucleotide sequence ID" value="NZ_VBWP01000006.1"/>
</dbReference>
<dbReference type="PROSITE" id="PS50862">
    <property type="entry name" value="AA_TRNA_LIGASE_II"/>
    <property type="match status" value="1"/>
</dbReference>
<evidence type="ECO:0000256" key="2">
    <source>
        <dbReference type="ARBA" id="ARBA00022598"/>
    </source>
</evidence>
<evidence type="ECO:0000256" key="6">
    <source>
        <dbReference type="ARBA" id="ARBA00023146"/>
    </source>
</evidence>
<reference evidence="9 10" key="1">
    <citation type="submission" date="2019-05" db="EMBL/GenBank/DDBJ databases">
        <title>Culicoidintestinum kansasii gen. nov., sp. nov. from the gastrointestinal tract of the biting midge, Culicoides sonorensis.</title>
        <authorList>
            <person name="Neupane S."/>
            <person name="Ghosh A."/>
            <person name="Gunther S."/>
            <person name="Martin K."/>
            <person name="Zurek L."/>
        </authorList>
    </citation>
    <scope>NUCLEOTIDE SEQUENCE [LARGE SCALE GENOMIC DNA]</scope>
    <source>
        <strain evidence="9 10">CS-1</strain>
    </source>
</reference>
<evidence type="ECO:0000256" key="7">
    <source>
        <dbReference type="HAMAP-Rule" id="MF_00534"/>
    </source>
</evidence>
<comment type="subunit">
    <text evidence="7">Homodimer.</text>
</comment>
<keyword evidence="3 7" id="KW-0547">Nucleotide-binding</keyword>
<dbReference type="InterPro" id="IPR045864">
    <property type="entry name" value="aa-tRNA-synth_II/BPL/LPL"/>
</dbReference>
<dbReference type="PRINTS" id="PR01042">
    <property type="entry name" value="TRNASYNTHASP"/>
</dbReference>
<keyword evidence="10" id="KW-1185">Reference proteome</keyword>
<dbReference type="Gene3D" id="3.30.930.10">
    <property type="entry name" value="Bira Bifunctional Protein, Domain 2"/>
    <property type="match status" value="1"/>
</dbReference>
<dbReference type="InParanoid" id="A0A5R8QBH8"/>
<dbReference type="FunFam" id="3.30.930.10:FF:000016">
    <property type="entry name" value="Asparagine--tRNA ligase"/>
    <property type="match status" value="1"/>
</dbReference>
<evidence type="ECO:0000313" key="10">
    <source>
        <dbReference type="Proteomes" id="UP000306912"/>
    </source>
</evidence>
<dbReference type="GO" id="GO:0004816">
    <property type="term" value="F:asparagine-tRNA ligase activity"/>
    <property type="evidence" value="ECO:0007669"/>
    <property type="project" value="UniProtKB-UniRule"/>
</dbReference>
<dbReference type="CDD" id="cd00776">
    <property type="entry name" value="AsxRS_core"/>
    <property type="match status" value="1"/>
</dbReference>
<comment type="catalytic activity">
    <reaction evidence="7">
        <text>tRNA(Asn) + L-asparagine + ATP = L-asparaginyl-tRNA(Asn) + AMP + diphosphate + H(+)</text>
        <dbReference type="Rhea" id="RHEA:11180"/>
        <dbReference type="Rhea" id="RHEA-COMP:9659"/>
        <dbReference type="Rhea" id="RHEA-COMP:9674"/>
        <dbReference type="ChEBI" id="CHEBI:15378"/>
        <dbReference type="ChEBI" id="CHEBI:30616"/>
        <dbReference type="ChEBI" id="CHEBI:33019"/>
        <dbReference type="ChEBI" id="CHEBI:58048"/>
        <dbReference type="ChEBI" id="CHEBI:78442"/>
        <dbReference type="ChEBI" id="CHEBI:78515"/>
        <dbReference type="ChEBI" id="CHEBI:456215"/>
        <dbReference type="EC" id="6.1.1.22"/>
    </reaction>
</comment>
<keyword evidence="4 7" id="KW-0067">ATP-binding</keyword>
<evidence type="ECO:0000256" key="5">
    <source>
        <dbReference type="ARBA" id="ARBA00022917"/>
    </source>
</evidence>
<evidence type="ECO:0000256" key="3">
    <source>
        <dbReference type="ARBA" id="ARBA00022741"/>
    </source>
</evidence>
<dbReference type="GO" id="GO:0006421">
    <property type="term" value="P:asparaginyl-tRNA aminoacylation"/>
    <property type="evidence" value="ECO:0007669"/>
    <property type="project" value="UniProtKB-UniRule"/>
</dbReference>
<dbReference type="EC" id="6.1.1.22" evidence="7"/>
<dbReference type="GO" id="GO:0005524">
    <property type="term" value="F:ATP binding"/>
    <property type="evidence" value="ECO:0007669"/>
    <property type="project" value="UniProtKB-UniRule"/>
</dbReference>
<dbReference type="Pfam" id="PF01336">
    <property type="entry name" value="tRNA_anti-codon"/>
    <property type="match status" value="1"/>
</dbReference>
<evidence type="ECO:0000313" key="9">
    <source>
        <dbReference type="EMBL" id="TLG72975.1"/>
    </source>
</evidence>